<dbReference type="Pfam" id="PF00646">
    <property type="entry name" value="F-box"/>
    <property type="match status" value="1"/>
</dbReference>
<evidence type="ECO:0000259" key="1">
    <source>
        <dbReference type="SMART" id="SM00256"/>
    </source>
</evidence>
<dbReference type="Pfam" id="PF24758">
    <property type="entry name" value="LRR_At5g56370"/>
    <property type="match status" value="1"/>
</dbReference>
<evidence type="ECO:0000313" key="2">
    <source>
        <dbReference type="EMBL" id="KAJ4768674.1"/>
    </source>
</evidence>
<dbReference type="InterPro" id="IPR032675">
    <property type="entry name" value="LRR_dom_sf"/>
</dbReference>
<dbReference type="InterPro" id="IPR053781">
    <property type="entry name" value="F-box_AtFBL13-like"/>
</dbReference>
<dbReference type="PANTHER" id="PTHR31639:SF285">
    <property type="entry name" value="OS01G0730200 PROTEIN"/>
    <property type="match status" value="1"/>
</dbReference>
<sequence>MAHSQTKEGLISDDAIISNLPECIKQEIVSYLPIHEAVRTCVLSKSWRRIWTWSTIRDLDVDASRISSSHNNMVSNESSRIINFVDTLLPCYKGPVRKFRYSGTEPSFTVLQKWMRMLSENHISELALEIVPNLLFVLISCSSLFSTLELKALVLGKCNILLPTETGFSGFRFLQTLDLRNCLVSGGGLTELIALCPLLRQLKISPGSASGVLEIHAPNLQELMICGNFTLVSLLTPKLCKVNFITSPSVELRGDLIRSSVTIQGFSDVAPRYLLEGVPAKVQPQ</sequence>
<dbReference type="EMBL" id="JAMFTS010000004">
    <property type="protein sequence ID" value="KAJ4768674.1"/>
    <property type="molecule type" value="Genomic_DNA"/>
</dbReference>
<dbReference type="PANTHER" id="PTHR31639">
    <property type="entry name" value="F-BOX PROTEIN-LIKE"/>
    <property type="match status" value="1"/>
</dbReference>
<dbReference type="InterPro" id="IPR055411">
    <property type="entry name" value="LRR_FXL15/At3g58940/PEG3-like"/>
</dbReference>
<evidence type="ECO:0000313" key="3">
    <source>
        <dbReference type="Proteomes" id="UP001140206"/>
    </source>
</evidence>
<reference evidence="2" key="1">
    <citation type="submission" date="2022-08" db="EMBL/GenBank/DDBJ databases">
        <authorList>
            <person name="Marques A."/>
        </authorList>
    </citation>
    <scope>NUCLEOTIDE SEQUENCE</scope>
    <source>
        <strain evidence="2">RhyPub2mFocal</strain>
        <tissue evidence="2">Leaves</tissue>
    </source>
</reference>
<dbReference type="InterPro" id="IPR001810">
    <property type="entry name" value="F-box_dom"/>
</dbReference>
<dbReference type="AlphaFoldDB" id="A0AAV8DL91"/>
<dbReference type="InterPro" id="IPR036047">
    <property type="entry name" value="F-box-like_dom_sf"/>
</dbReference>
<organism evidence="2 3">
    <name type="scientific">Rhynchospora pubera</name>
    <dbReference type="NCBI Taxonomy" id="906938"/>
    <lineage>
        <taxon>Eukaryota</taxon>
        <taxon>Viridiplantae</taxon>
        <taxon>Streptophyta</taxon>
        <taxon>Embryophyta</taxon>
        <taxon>Tracheophyta</taxon>
        <taxon>Spermatophyta</taxon>
        <taxon>Magnoliopsida</taxon>
        <taxon>Liliopsida</taxon>
        <taxon>Poales</taxon>
        <taxon>Cyperaceae</taxon>
        <taxon>Cyperoideae</taxon>
        <taxon>Rhynchosporeae</taxon>
        <taxon>Rhynchospora</taxon>
    </lineage>
</organism>
<dbReference type="SUPFAM" id="SSF52047">
    <property type="entry name" value="RNI-like"/>
    <property type="match status" value="1"/>
</dbReference>
<dbReference type="SMART" id="SM00256">
    <property type="entry name" value="FBOX"/>
    <property type="match status" value="1"/>
</dbReference>
<dbReference type="Proteomes" id="UP001140206">
    <property type="component" value="Chromosome 4"/>
</dbReference>
<proteinExistence type="predicted"/>
<dbReference type="Gene3D" id="1.20.1280.50">
    <property type="match status" value="1"/>
</dbReference>
<dbReference type="Gene3D" id="3.80.10.10">
    <property type="entry name" value="Ribonuclease Inhibitor"/>
    <property type="match status" value="1"/>
</dbReference>
<keyword evidence="3" id="KW-1185">Reference proteome</keyword>
<gene>
    <name evidence="2" type="ORF">LUZ62_079049</name>
</gene>
<protein>
    <recommendedName>
        <fullName evidence="1">F-box domain-containing protein</fullName>
    </recommendedName>
</protein>
<name>A0AAV8DL91_9POAL</name>
<dbReference type="CDD" id="cd22160">
    <property type="entry name" value="F-box_AtFBL13-like"/>
    <property type="match status" value="1"/>
</dbReference>
<feature type="domain" description="F-box" evidence="1">
    <location>
        <begin position="20"/>
        <end position="60"/>
    </location>
</feature>
<comment type="caution">
    <text evidence="2">The sequence shown here is derived from an EMBL/GenBank/DDBJ whole genome shotgun (WGS) entry which is preliminary data.</text>
</comment>
<dbReference type="SUPFAM" id="SSF81383">
    <property type="entry name" value="F-box domain"/>
    <property type="match status" value="1"/>
</dbReference>
<accession>A0AAV8DL91</accession>